<sequence>MKTNLWTDGKNRTGKLLCALCAVALSAAFTGCEYDDADINNRMDQLEKRVTELEKDMKTQIEAVQQMLDGKLTIASCTYDKATGLYTVVLSNGDVLTVAAAAGEGASLVGVAEEDGAYYWTLNGEPLKDAAGNKLPVAVAPGIRVNTATNEWEVSPDGGKTWLGTGITAEEGASLFAKVEEDEGFVYFTLSDGTRLKVARSTDFRCTPLAGKQYFTAGQTRTVKLDMSDVKKSTITKPDGWKAVIENSELKITAPAAENSYAETGGKVAVVAVASNGQSSISEVGVKIGTPPHEITIDADLNVTITIDSKLAQEWLYEGYYYGVRKLSEFSPEQVLEYIRNDDRTRPIKKTTTTTLEAMLGAKPEQGVSYVVYAVDSNYDDSVGAAVLDSPEEMLYTVAQSIYTKIEITDVTYENAKLSVEAMGVSECWAQVVPAADYNPSQILEDIQDSFWAPAKVSAKYSGWLSGYAGGIKLQAGREYIVWVLPVVPGKRTSSYTEENIYTQKVTITDITMGGDASVEIGEVTSSATDISATVTPGTGVYKFYSAYKTEAEYLATRDEEWPKQLIASGTATAAPNTFTVAKSGLKPEAKGYILSVAVTKEGKAGPMVKKNADTKALAFSAETPRAEAVEVTLKSAKIKLTGSDNIVSYRYMNQTHDSWINGFLWKGDEKATENELALATEESYNYKFIDGSNVEIPFDNLKSGTDYHFFAVGVDKEGLPTRLLRVDYTPTVPSDKFAKKDSELWTANYAQRPQVTNITTTPKGSGTGFHTVTADVAVGEKCAAYWIYTGVDDPTIGKLGALNKTVSILSNSSTKPFNGNQTALLLSEWGSASNNIFVVWQDTDGNYYEYEQVAKYVEPDPKPAE</sequence>
<keyword evidence="4" id="KW-1185">Reference proteome</keyword>
<dbReference type="AlphaFoldDB" id="A0A1H3WUT9"/>
<reference evidence="3 4" key="1">
    <citation type="submission" date="2016-10" db="EMBL/GenBank/DDBJ databases">
        <authorList>
            <person name="de Groot N.N."/>
        </authorList>
    </citation>
    <scope>NUCLEOTIDE SEQUENCE [LARGE SCALE GENOMIC DNA]</scope>
    <source>
        <strain evidence="3 4">DSM 25383</strain>
    </source>
</reference>
<organism evidence="3 4">
    <name type="scientific">Alistipes timonensis JC136</name>
    <dbReference type="NCBI Taxonomy" id="1033731"/>
    <lineage>
        <taxon>Bacteria</taxon>
        <taxon>Pseudomonadati</taxon>
        <taxon>Bacteroidota</taxon>
        <taxon>Bacteroidia</taxon>
        <taxon>Bacteroidales</taxon>
        <taxon>Rikenellaceae</taxon>
        <taxon>Alistipes</taxon>
    </lineage>
</organism>
<proteinExistence type="predicted"/>
<feature type="domain" description="DUF4988" evidence="2">
    <location>
        <begin position="38"/>
        <end position="163"/>
    </location>
</feature>
<accession>A0A1H3WUT9</accession>
<dbReference type="PROSITE" id="PS51257">
    <property type="entry name" value="PROKAR_LIPOPROTEIN"/>
    <property type="match status" value="1"/>
</dbReference>
<dbReference type="InterPro" id="IPR032149">
    <property type="entry name" value="DUF4988"/>
</dbReference>
<feature type="coiled-coil region" evidence="1">
    <location>
        <begin position="36"/>
        <end position="63"/>
    </location>
</feature>
<dbReference type="Proteomes" id="UP000183253">
    <property type="component" value="Unassembled WGS sequence"/>
</dbReference>
<evidence type="ECO:0000313" key="3">
    <source>
        <dbReference type="EMBL" id="SDZ90740.1"/>
    </source>
</evidence>
<name>A0A1H3WUT9_9BACT</name>
<evidence type="ECO:0000256" key="1">
    <source>
        <dbReference type="SAM" id="Coils"/>
    </source>
</evidence>
<dbReference type="RefSeq" id="WP_176791111.1">
    <property type="nucleotide sequence ID" value="NZ_CAEG01000001.1"/>
</dbReference>
<dbReference type="EMBL" id="FNRI01000001">
    <property type="protein sequence ID" value="SDZ90740.1"/>
    <property type="molecule type" value="Genomic_DNA"/>
</dbReference>
<keyword evidence="1" id="KW-0175">Coiled coil</keyword>
<evidence type="ECO:0000313" key="4">
    <source>
        <dbReference type="Proteomes" id="UP000183253"/>
    </source>
</evidence>
<protein>
    <recommendedName>
        <fullName evidence="2">DUF4988 domain-containing protein</fullName>
    </recommendedName>
</protein>
<dbReference type="Pfam" id="PF16378">
    <property type="entry name" value="DUF4988"/>
    <property type="match status" value="1"/>
</dbReference>
<dbReference type="STRING" id="1033731.SAMN05444145_1013"/>
<gene>
    <name evidence="3" type="ORF">SAMN05444145_1013</name>
</gene>
<evidence type="ECO:0000259" key="2">
    <source>
        <dbReference type="Pfam" id="PF16378"/>
    </source>
</evidence>